<dbReference type="SMART" id="SM00589">
    <property type="entry name" value="PRY"/>
    <property type="match status" value="1"/>
</dbReference>
<dbReference type="Gene3D" id="4.10.830.40">
    <property type="match status" value="1"/>
</dbReference>
<evidence type="ECO:0000256" key="7">
    <source>
        <dbReference type="SAM" id="Coils"/>
    </source>
</evidence>
<dbReference type="Pfam" id="PF00643">
    <property type="entry name" value="zf-B_box"/>
    <property type="match status" value="1"/>
</dbReference>
<evidence type="ECO:0000256" key="3">
    <source>
        <dbReference type="ARBA" id="ARBA00022771"/>
    </source>
</evidence>
<evidence type="ECO:0000259" key="9">
    <source>
        <dbReference type="PROSITE" id="PS50119"/>
    </source>
</evidence>
<dbReference type="Gene3D" id="2.60.120.920">
    <property type="match status" value="1"/>
</dbReference>
<dbReference type="GO" id="GO:0008270">
    <property type="term" value="F:zinc ion binding"/>
    <property type="evidence" value="ECO:0007669"/>
    <property type="project" value="UniProtKB-KW"/>
</dbReference>
<dbReference type="Gene3D" id="3.30.40.10">
    <property type="entry name" value="Zinc/RING finger domain, C3HC4 (zinc finger)"/>
    <property type="match status" value="1"/>
</dbReference>
<dbReference type="InterPro" id="IPR006574">
    <property type="entry name" value="PRY"/>
</dbReference>
<evidence type="ECO:0000256" key="6">
    <source>
        <dbReference type="PROSITE-ProRule" id="PRU00024"/>
    </source>
</evidence>
<keyword evidence="7" id="KW-0175">Coiled coil</keyword>
<dbReference type="GO" id="GO:0005737">
    <property type="term" value="C:cytoplasm"/>
    <property type="evidence" value="ECO:0007669"/>
    <property type="project" value="UniProtKB-ARBA"/>
</dbReference>
<sequence>MAEKELELDREVISCSICLDLLKDPVTIPCGHSYCMNCIKTHWDQQDEGSVYSCPQCRQTFTPRPVLGKNTVLAHLVEELKKTGLQPAPADHCFAGPEDVACDVCPGRKRKALNSCLVCLASYCERHLQPHFEVPPLKKHKLVNPSNNLQKNVCSSHDEVMKIFCRTDQQPICYLCSMDGHKGHDTVSAAAERAEKQKNLEASRRKIQRRVEDREKNVEQIQESSAHINYVAHKAVQNSEKTFTDLIRLMEKRRSDVKQQVRSQQKTDLSRLRDLREAAEQEIAELKRKDAELEELSQAEDHIQFLQNYPSQSALSQSSHSSVSNAVNRSPLHGISTAVSEIGRKIEDILMRNWIDGSQSETPGDVLLLNPQPLTRADLFKYYVDITLDPNTAHPHILLSARNKKATLETETQTSFEHLDRFTDYWQVLSNESVTGRGYWEVKWRGGLYIAVTYQSISRGESCVECVLGHNDKSWALDCDGKGYRFWHNQRSDEISGSLCTRIGVYVDHSEGILSFYSITGVTRLIHGFHTHFDQPLYAGIGFYYPGDSAEFCRLK</sequence>
<gene>
    <name evidence="11" type="ORF">XNOV1_A031227</name>
</gene>
<dbReference type="PROSITE" id="PS50188">
    <property type="entry name" value="B302_SPRY"/>
    <property type="match status" value="1"/>
</dbReference>
<keyword evidence="4" id="KW-0862">Zinc</keyword>
<dbReference type="SUPFAM" id="SSF57850">
    <property type="entry name" value="RING/U-box"/>
    <property type="match status" value="1"/>
</dbReference>
<evidence type="ECO:0000256" key="5">
    <source>
        <dbReference type="ARBA" id="ARBA00022859"/>
    </source>
</evidence>
<name>A0AAV1GHN3_XYRNO</name>
<keyword evidence="1" id="KW-0399">Innate immunity</keyword>
<dbReference type="EMBL" id="OY660877">
    <property type="protein sequence ID" value="CAJ1072963.1"/>
    <property type="molecule type" value="Genomic_DNA"/>
</dbReference>
<reference evidence="11" key="1">
    <citation type="submission" date="2023-08" db="EMBL/GenBank/DDBJ databases">
        <authorList>
            <person name="Alioto T."/>
            <person name="Alioto T."/>
            <person name="Gomez Garrido J."/>
        </authorList>
    </citation>
    <scope>NUCLEOTIDE SEQUENCE</scope>
</reference>
<proteinExistence type="predicted"/>
<dbReference type="SUPFAM" id="SSF49899">
    <property type="entry name" value="Concanavalin A-like lectins/glucanases"/>
    <property type="match status" value="1"/>
</dbReference>
<accession>A0AAV1GHN3</accession>
<dbReference type="Pfam" id="PF13765">
    <property type="entry name" value="PRY"/>
    <property type="match status" value="1"/>
</dbReference>
<dbReference type="Gene3D" id="3.30.160.60">
    <property type="entry name" value="Classic Zinc Finger"/>
    <property type="match status" value="1"/>
</dbReference>
<dbReference type="InterPro" id="IPR051051">
    <property type="entry name" value="E3_ubiq-ligase_TRIM/RNF"/>
</dbReference>
<evidence type="ECO:0000256" key="4">
    <source>
        <dbReference type="ARBA" id="ARBA00022833"/>
    </source>
</evidence>
<dbReference type="PROSITE" id="PS00518">
    <property type="entry name" value="ZF_RING_1"/>
    <property type="match status" value="1"/>
</dbReference>
<keyword evidence="12" id="KW-1185">Reference proteome</keyword>
<evidence type="ECO:0000256" key="2">
    <source>
        <dbReference type="ARBA" id="ARBA00022723"/>
    </source>
</evidence>
<feature type="coiled-coil region" evidence="7">
    <location>
        <begin position="197"/>
        <end position="224"/>
    </location>
</feature>
<dbReference type="InterPro" id="IPR003877">
    <property type="entry name" value="SPRY_dom"/>
</dbReference>
<dbReference type="InterPro" id="IPR000315">
    <property type="entry name" value="Znf_B-box"/>
</dbReference>
<dbReference type="SMART" id="SM00184">
    <property type="entry name" value="RING"/>
    <property type="match status" value="1"/>
</dbReference>
<keyword evidence="5" id="KW-0391">Immunity</keyword>
<dbReference type="Pfam" id="PF15227">
    <property type="entry name" value="zf-C3HC4_4"/>
    <property type="match status" value="1"/>
</dbReference>
<organism evidence="11 12">
    <name type="scientific">Xyrichtys novacula</name>
    <name type="common">Pearly razorfish</name>
    <name type="synonym">Hemipteronotus novacula</name>
    <dbReference type="NCBI Taxonomy" id="13765"/>
    <lineage>
        <taxon>Eukaryota</taxon>
        <taxon>Metazoa</taxon>
        <taxon>Chordata</taxon>
        <taxon>Craniata</taxon>
        <taxon>Vertebrata</taxon>
        <taxon>Euteleostomi</taxon>
        <taxon>Actinopterygii</taxon>
        <taxon>Neopterygii</taxon>
        <taxon>Teleostei</taxon>
        <taxon>Neoteleostei</taxon>
        <taxon>Acanthomorphata</taxon>
        <taxon>Eupercaria</taxon>
        <taxon>Labriformes</taxon>
        <taxon>Labridae</taxon>
        <taxon>Xyrichtys</taxon>
    </lineage>
</organism>
<protein>
    <submittedName>
        <fullName evidence="11">Tripartite motif-containing protein 16-like</fullName>
    </submittedName>
</protein>
<dbReference type="PANTHER" id="PTHR25465:SF5">
    <property type="entry name" value="E3 UBIQUITIN_ISG15 LIGASE TRIM25-RELATED"/>
    <property type="match status" value="1"/>
</dbReference>
<dbReference type="InterPro" id="IPR001870">
    <property type="entry name" value="B30.2/SPRY"/>
</dbReference>
<dbReference type="PROSITE" id="PS50119">
    <property type="entry name" value="ZF_BBOX"/>
    <property type="match status" value="1"/>
</dbReference>
<dbReference type="CDD" id="cd19769">
    <property type="entry name" value="Bbox2_TRIM16-like"/>
    <property type="match status" value="1"/>
</dbReference>
<evidence type="ECO:0000313" key="12">
    <source>
        <dbReference type="Proteomes" id="UP001178508"/>
    </source>
</evidence>
<dbReference type="Pfam" id="PF00622">
    <property type="entry name" value="SPRY"/>
    <property type="match status" value="1"/>
</dbReference>
<dbReference type="CDD" id="cd16040">
    <property type="entry name" value="SPRY_PRY_SNTX"/>
    <property type="match status" value="1"/>
</dbReference>
<feature type="domain" description="RING-type" evidence="8">
    <location>
        <begin position="15"/>
        <end position="58"/>
    </location>
</feature>
<dbReference type="SMART" id="SM00449">
    <property type="entry name" value="SPRY"/>
    <property type="match status" value="1"/>
</dbReference>
<dbReference type="Pfam" id="PF25600">
    <property type="entry name" value="TRIM_CC"/>
    <property type="match status" value="1"/>
</dbReference>
<dbReference type="PANTHER" id="PTHR25465">
    <property type="entry name" value="B-BOX DOMAIN CONTAINING"/>
    <property type="match status" value="1"/>
</dbReference>
<keyword evidence="2" id="KW-0479">Metal-binding</keyword>
<dbReference type="GO" id="GO:0045087">
    <property type="term" value="P:innate immune response"/>
    <property type="evidence" value="ECO:0007669"/>
    <property type="project" value="UniProtKB-KW"/>
</dbReference>
<evidence type="ECO:0000313" key="11">
    <source>
        <dbReference type="EMBL" id="CAJ1072963.1"/>
    </source>
</evidence>
<evidence type="ECO:0000256" key="1">
    <source>
        <dbReference type="ARBA" id="ARBA00022588"/>
    </source>
</evidence>
<dbReference type="InterPro" id="IPR017907">
    <property type="entry name" value="Znf_RING_CS"/>
</dbReference>
<feature type="domain" description="B30.2/SPRY" evidence="10">
    <location>
        <begin position="366"/>
        <end position="556"/>
    </location>
</feature>
<feature type="coiled-coil region" evidence="7">
    <location>
        <begin position="262"/>
        <end position="299"/>
    </location>
</feature>
<dbReference type="InterPro" id="IPR043136">
    <property type="entry name" value="B30.2/SPRY_sf"/>
</dbReference>
<dbReference type="AlphaFoldDB" id="A0AAV1GHN3"/>
<dbReference type="InterPro" id="IPR013083">
    <property type="entry name" value="Znf_RING/FYVE/PHD"/>
</dbReference>
<dbReference type="SMART" id="SM00336">
    <property type="entry name" value="BBOX"/>
    <property type="match status" value="1"/>
</dbReference>
<dbReference type="SUPFAM" id="SSF57845">
    <property type="entry name" value="B-box zinc-binding domain"/>
    <property type="match status" value="1"/>
</dbReference>
<evidence type="ECO:0000259" key="8">
    <source>
        <dbReference type="PROSITE" id="PS50089"/>
    </source>
</evidence>
<feature type="domain" description="B box-type" evidence="9">
    <location>
        <begin position="149"/>
        <end position="189"/>
    </location>
</feature>
<dbReference type="PRINTS" id="PR01407">
    <property type="entry name" value="BUTYPHLNCDUF"/>
</dbReference>
<dbReference type="InterPro" id="IPR013320">
    <property type="entry name" value="ConA-like_dom_sf"/>
</dbReference>
<dbReference type="PROSITE" id="PS50089">
    <property type="entry name" value="ZF_RING_2"/>
    <property type="match status" value="1"/>
</dbReference>
<dbReference type="Proteomes" id="UP001178508">
    <property type="component" value="Chromosome 14"/>
</dbReference>
<keyword evidence="3 6" id="KW-0863">Zinc-finger</keyword>
<dbReference type="InterPro" id="IPR001841">
    <property type="entry name" value="Znf_RING"/>
</dbReference>
<dbReference type="InterPro" id="IPR058030">
    <property type="entry name" value="TRIM8/14/16/25/29/45/65_CC"/>
</dbReference>
<evidence type="ECO:0000259" key="10">
    <source>
        <dbReference type="PROSITE" id="PS50188"/>
    </source>
</evidence>
<dbReference type="InterPro" id="IPR003879">
    <property type="entry name" value="Butyrophylin_SPRY"/>
</dbReference>